<dbReference type="CDD" id="cd06558">
    <property type="entry name" value="crotonase-like"/>
    <property type="match status" value="1"/>
</dbReference>
<name>A0A5C5RZH5_9ACTN</name>
<dbReference type="Gene3D" id="3.90.226.10">
    <property type="entry name" value="2-enoyl-CoA Hydratase, Chain A, domain 1"/>
    <property type="match status" value="1"/>
</dbReference>
<evidence type="ECO:0000256" key="4">
    <source>
        <dbReference type="ARBA" id="ARBA00023717"/>
    </source>
</evidence>
<evidence type="ECO:0000256" key="3">
    <source>
        <dbReference type="ARBA" id="ARBA00023709"/>
    </source>
</evidence>
<keyword evidence="2" id="KW-0443">Lipid metabolism</keyword>
<reference evidence="6 7" key="1">
    <citation type="submission" date="2019-06" db="EMBL/GenBank/DDBJ databases">
        <title>Tsukamurella conjunctivitidis sp. nov., Tsukamurella assacharolytica sp. nov. and Tsukamurella sputae sp. nov. isolated from patients with conjunctivitis, bacteraemia (lymphoma) and respiratory infection (sputum) in Hong Kong.</title>
        <authorList>
            <person name="Teng J.L.L."/>
            <person name="Lee H.H."/>
            <person name="Fong J.Y.H."/>
            <person name="Fok K.M.N."/>
            <person name="Lau S.K.P."/>
            <person name="Woo P.C.Y."/>
        </authorList>
    </citation>
    <scope>NUCLEOTIDE SEQUENCE [LARGE SCALE GENOMIC DNA]</scope>
    <source>
        <strain evidence="6 7">HKU72</strain>
    </source>
</reference>
<dbReference type="PROSITE" id="PS00166">
    <property type="entry name" value="ENOYL_COA_HYDRATASE"/>
    <property type="match status" value="1"/>
</dbReference>
<dbReference type="PANTHER" id="PTHR43459">
    <property type="entry name" value="ENOYL-COA HYDRATASE"/>
    <property type="match status" value="1"/>
</dbReference>
<dbReference type="Proteomes" id="UP000319375">
    <property type="component" value="Unassembled WGS sequence"/>
</dbReference>
<dbReference type="GO" id="GO:0006631">
    <property type="term" value="P:fatty acid metabolic process"/>
    <property type="evidence" value="ECO:0007669"/>
    <property type="project" value="UniProtKB-KW"/>
</dbReference>
<gene>
    <name evidence="6" type="ORF">FK530_17970</name>
</gene>
<evidence type="ECO:0000256" key="5">
    <source>
        <dbReference type="RuleBase" id="RU003707"/>
    </source>
</evidence>
<dbReference type="GO" id="GO:0004300">
    <property type="term" value="F:enoyl-CoA hydratase activity"/>
    <property type="evidence" value="ECO:0007669"/>
    <property type="project" value="UniProtKB-EC"/>
</dbReference>
<comment type="similarity">
    <text evidence="5">Belongs to the enoyl-CoA hydratase/isomerase family.</text>
</comment>
<dbReference type="InterPro" id="IPR029045">
    <property type="entry name" value="ClpP/crotonase-like_dom_sf"/>
</dbReference>
<evidence type="ECO:0000256" key="1">
    <source>
        <dbReference type="ARBA" id="ARBA00002994"/>
    </source>
</evidence>
<dbReference type="Pfam" id="PF00378">
    <property type="entry name" value="ECH_1"/>
    <property type="match status" value="1"/>
</dbReference>
<comment type="function">
    <text evidence="1">Could possibly oxidize fatty acids using specific components.</text>
</comment>
<dbReference type="SUPFAM" id="SSF52096">
    <property type="entry name" value="ClpP/crotonase"/>
    <property type="match status" value="1"/>
</dbReference>
<dbReference type="PANTHER" id="PTHR43459:SF1">
    <property type="entry name" value="EG:BACN32G11.4 PROTEIN"/>
    <property type="match status" value="1"/>
</dbReference>
<sequence>MPEQPTATVPSTRTEPNVIGPRKQVEVAHNGEIVTITLDRPGKKNALDAAGWAALGDALDTVASDPDARVLIITGAGEDFCSGTDLAGNKDNHPTTSLRRLNRAATALMELPIPVIARVQGVAVGAGWNIALCCDFVVAATTARFSQIFVDRGLSPDFGGTWLLPRLVGLQRAKQLTMLPELIGADQAAQLGLVTWVVPPEELDRHINDIAHRLAAGPPVALSQTKALINSSSAGSLRCALEAEGRAQVVNFATTDAQAAREAFLTKTAPNFTGGWIPHSKAPLLSERLRDTQTHARTD</sequence>
<comment type="catalytic activity">
    <reaction evidence="3">
        <text>a (3S)-3-hydroxyacyl-CoA = a (2E)-enoyl-CoA + H2O</text>
        <dbReference type="Rhea" id="RHEA:16105"/>
        <dbReference type="ChEBI" id="CHEBI:15377"/>
        <dbReference type="ChEBI" id="CHEBI:57318"/>
        <dbReference type="ChEBI" id="CHEBI:58856"/>
        <dbReference type="EC" id="4.2.1.17"/>
    </reaction>
</comment>
<comment type="caution">
    <text evidence="6">The sequence shown here is derived from an EMBL/GenBank/DDBJ whole genome shotgun (WGS) entry which is preliminary data.</text>
</comment>
<dbReference type="EMBL" id="VIGX01000012">
    <property type="protein sequence ID" value="TWS27615.1"/>
    <property type="molecule type" value="Genomic_DNA"/>
</dbReference>
<comment type="catalytic activity">
    <reaction evidence="4">
        <text>a 4-saturated-(3S)-3-hydroxyacyl-CoA = a (3E)-enoyl-CoA + H2O</text>
        <dbReference type="Rhea" id="RHEA:20724"/>
        <dbReference type="ChEBI" id="CHEBI:15377"/>
        <dbReference type="ChEBI" id="CHEBI:58521"/>
        <dbReference type="ChEBI" id="CHEBI:137480"/>
        <dbReference type="EC" id="4.2.1.17"/>
    </reaction>
</comment>
<accession>A0A5C5RZH5</accession>
<protein>
    <submittedName>
        <fullName evidence="6">Enoyl-CoA hydratase</fullName>
    </submittedName>
</protein>
<dbReference type="InterPro" id="IPR001753">
    <property type="entry name" value="Enoyl-CoA_hydra/iso"/>
</dbReference>
<evidence type="ECO:0000313" key="6">
    <source>
        <dbReference type="EMBL" id="TWS27615.1"/>
    </source>
</evidence>
<keyword evidence="2" id="KW-0276">Fatty acid metabolism</keyword>
<dbReference type="RefSeq" id="WP_146488352.1">
    <property type="nucleotide sequence ID" value="NZ_VIGX01000012.1"/>
</dbReference>
<organism evidence="6 7">
    <name type="scientific">Tsukamurella conjunctivitidis</name>
    <dbReference type="NCBI Taxonomy" id="2592068"/>
    <lineage>
        <taxon>Bacteria</taxon>
        <taxon>Bacillati</taxon>
        <taxon>Actinomycetota</taxon>
        <taxon>Actinomycetes</taxon>
        <taxon>Mycobacteriales</taxon>
        <taxon>Tsukamurellaceae</taxon>
        <taxon>Tsukamurella</taxon>
    </lineage>
</organism>
<evidence type="ECO:0000313" key="7">
    <source>
        <dbReference type="Proteomes" id="UP000319375"/>
    </source>
</evidence>
<dbReference type="InterPro" id="IPR018376">
    <property type="entry name" value="Enoyl-CoA_hyd/isom_CS"/>
</dbReference>
<dbReference type="OrthoDB" id="9777711at2"/>
<proteinExistence type="inferred from homology"/>
<keyword evidence="7" id="KW-1185">Reference proteome</keyword>
<dbReference type="AlphaFoldDB" id="A0A5C5RZH5"/>
<evidence type="ECO:0000256" key="2">
    <source>
        <dbReference type="ARBA" id="ARBA00022832"/>
    </source>
</evidence>